<dbReference type="OrthoDB" id="6608471at2759"/>
<dbReference type="GeneID" id="110075324"/>
<dbReference type="PANTHER" id="PTHR11153:SF3">
    <property type="entry name" value="SIDEROFLEXIN-4"/>
    <property type="match status" value="1"/>
</dbReference>
<evidence type="ECO:0000256" key="5">
    <source>
        <dbReference type="ARBA" id="ARBA00022970"/>
    </source>
</evidence>
<keyword evidence="3" id="KW-0813">Transport</keyword>
<evidence type="ECO:0000256" key="3">
    <source>
        <dbReference type="ARBA" id="ARBA00022448"/>
    </source>
</evidence>
<keyword evidence="10" id="KW-1185">Reference proteome</keyword>
<reference evidence="11" key="1">
    <citation type="submission" date="2025-08" db="UniProtKB">
        <authorList>
            <consortium name="RefSeq"/>
        </authorList>
    </citation>
    <scope>IDENTIFICATION</scope>
</reference>
<dbReference type="InParanoid" id="A0A6J0T552"/>
<evidence type="ECO:0000256" key="9">
    <source>
        <dbReference type="SAM" id="Phobius"/>
    </source>
</evidence>
<dbReference type="PANTHER" id="PTHR11153">
    <property type="entry name" value="SIDEROFLEXIN"/>
    <property type="match status" value="1"/>
</dbReference>
<feature type="transmembrane region" description="Helical" evidence="9">
    <location>
        <begin position="245"/>
        <end position="266"/>
    </location>
</feature>
<dbReference type="KEGG" id="pvt:110075324"/>
<keyword evidence="7" id="KW-0496">Mitochondrion</keyword>
<keyword evidence="8 9" id="KW-0472">Membrane</keyword>
<keyword evidence="6 9" id="KW-1133">Transmembrane helix</keyword>
<evidence type="ECO:0000256" key="7">
    <source>
        <dbReference type="ARBA" id="ARBA00023128"/>
    </source>
</evidence>
<proteinExistence type="inferred from homology"/>
<evidence type="ECO:0000313" key="10">
    <source>
        <dbReference type="Proteomes" id="UP001652642"/>
    </source>
</evidence>
<evidence type="ECO:0000256" key="2">
    <source>
        <dbReference type="ARBA" id="ARBA00005974"/>
    </source>
</evidence>
<dbReference type="CTD" id="119559"/>
<feature type="transmembrane region" description="Helical" evidence="9">
    <location>
        <begin position="156"/>
        <end position="177"/>
    </location>
</feature>
<dbReference type="Pfam" id="PF03820">
    <property type="entry name" value="SFXNs"/>
    <property type="match status" value="1"/>
</dbReference>
<organism evidence="10 11">
    <name type="scientific">Pogona vitticeps</name>
    <name type="common">central bearded dragon</name>
    <dbReference type="NCBI Taxonomy" id="103695"/>
    <lineage>
        <taxon>Eukaryota</taxon>
        <taxon>Metazoa</taxon>
        <taxon>Chordata</taxon>
        <taxon>Craniata</taxon>
        <taxon>Vertebrata</taxon>
        <taxon>Euteleostomi</taxon>
        <taxon>Lepidosauria</taxon>
        <taxon>Squamata</taxon>
        <taxon>Bifurcata</taxon>
        <taxon>Unidentata</taxon>
        <taxon>Episquamata</taxon>
        <taxon>Toxicofera</taxon>
        <taxon>Iguania</taxon>
        <taxon>Acrodonta</taxon>
        <taxon>Agamidae</taxon>
        <taxon>Amphibolurinae</taxon>
        <taxon>Pogona</taxon>
    </lineage>
</organism>
<dbReference type="AlphaFoldDB" id="A0A6J0T552"/>
<name>A0A6J0T552_9SAUR</name>
<dbReference type="Proteomes" id="UP001652642">
    <property type="component" value="Chromosome 3"/>
</dbReference>
<dbReference type="RefSeq" id="XP_020642130.2">
    <property type="nucleotide sequence ID" value="XM_020786471.2"/>
</dbReference>
<dbReference type="GO" id="GO:0006865">
    <property type="term" value="P:amino acid transport"/>
    <property type="evidence" value="ECO:0007669"/>
    <property type="project" value="UniProtKB-KW"/>
</dbReference>
<dbReference type="GO" id="GO:0015075">
    <property type="term" value="F:monoatomic ion transmembrane transporter activity"/>
    <property type="evidence" value="ECO:0007669"/>
    <property type="project" value="InterPro"/>
</dbReference>
<evidence type="ECO:0000256" key="8">
    <source>
        <dbReference type="ARBA" id="ARBA00023136"/>
    </source>
</evidence>
<gene>
    <name evidence="11" type="primary">SFXN4</name>
</gene>
<protein>
    <submittedName>
        <fullName evidence="11">Sideroflexin-4 isoform X1</fullName>
    </submittedName>
</protein>
<evidence type="ECO:0000256" key="6">
    <source>
        <dbReference type="ARBA" id="ARBA00022989"/>
    </source>
</evidence>
<accession>A0A6J0T552</accession>
<keyword evidence="5" id="KW-0029">Amino-acid transport</keyword>
<dbReference type="InterPro" id="IPR004686">
    <property type="entry name" value="Mtc"/>
</dbReference>
<comment type="subcellular location">
    <subcellularLocation>
        <location evidence="1">Mitochondrion membrane</location>
        <topology evidence="1">Multi-pass membrane protein</topology>
    </subcellularLocation>
</comment>
<dbReference type="GO" id="GO:0005743">
    <property type="term" value="C:mitochondrial inner membrane"/>
    <property type="evidence" value="ECO:0007669"/>
    <property type="project" value="TreeGrafter"/>
</dbReference>
<keyword evidence="4 9" id="KW-0812">Transmembrane</keyword>
<evidence type="ECO:0000256" key="1">
    <source>
        <dbReference type="ARBA" id="ARBA00004225"/>
    </source>
</evidence>
<sequence>MLLAVLYCFAVPNKYSVLTCFQRFCCWIDILNPFYVFTSKKKIDNARMLLLDARKNNTDSLQDEKMKKAWMLSVASVNPISGEIMPAIFRPPAFTLCTFPLVITSTLMNRNVLHTFLSQTAFHAYVNGFGLENGNCRIRTNEAGTEDVKKLFVQNIFPVFVAVTYSSLMGTLPHFFINRYKPQRPSVQFLFRNLIPGPLTATVCALSLCVVRNREAEEGIQVMDSKGNVVGVSKKAGEKAVNETALSRAALFGTVLFVPDLTLHFLKRRSILLQNPFSFTLIRWATIVVVLATMIPVSFSWMPQLNKIKRNELEPEIVSSTEESELFYYRGI</sequence>
<evidence type="ECO:0000256" key="4">
    <source>
        <dbReference type="ARBA" id="ARBA00022692"/>
    </source>
</evidence>
<comment type="similarity">
    <text evidence="2">Belongs to the sideroflexin family.</text>
</comment>
<feature type="transmembrane region" description="Helical" evidence="9">
    <location>
        <begin position="281"/>
        <end position="302"/>
    </location>
</feature>
<dbReference type="GO" id="GO:1990542">
    <property type="term" value="P:mitochondrial transmembrane transport"/>
    <property type="evidence" value="ECO:0007669"/>
    <property type="project" value="TreeGrafter"/>
</dbReference>
<evidence type="ECO:0000313" key="11">
    <source>
        <dbReference type="RefSeq" id="XP_020642130.2"/>
    </source>
</evidence>